<evidence type="ECO:0000256" key="3">
    <source>
        <dbReference type="ARBA" id="ARBA00022842"/>
    </source>
</evidence>
<dbReference type="STRING" id="709986.Deima_2162"/>
<dbReference type="RefSeq" id="WP_013557307.1">
    <property type="nucleotide sequence ID" value="NC_014958.1"/>
</dbReference>
<dbReference type="Gene3D" id="3.20.20.60">
    <property type="entry name" value="Phosphoenolpyruvate-binding domains"/>
    <property type="match status" value="1"/>
</dbReference>
<keyword evidence="6" id="KW-1185">Reference proteome</keyword>
<dbReference type="PIRSF" id="PIRSF015582">
    <property type="entry name" value="Cit_lyase_B"/>
    <property type="match status" value="1"/>
</dbReference>
<dbReference type="HOGENOM" id="CLU_062194_1_0_0"/>
<dbReference type="AlphaFoldDB" id="E8U9R3"/>
<evidence type="ECO:0000256" key="4">
    <source>
        <dbReference type="PIRSR" id="PIRSR015582-2"/>
    </source>
</evidence>
<organism evidence="5 6">
    <name type="scientific">Deinococcus maricopensis (strain DSM 21211 / LMG 22137 / NRRL B-23946 / LB-34)</name>
    <dbReference type="NCBI Taxonomy" id="709986"/>
    <lineage>
        <taxon>Bacteria</taxon>
        <taxon>Thermotogati</taxon>
        <taxon>Deinococcota</taxon>
        <taxon>Deinococci</taxon>
        <taxon>Deinococcales</taxon>
        <taxon>Deinococcaceae</taxon>
        <taxon>Deinococcus</taxon>
    </lineage>
</organism>
<dbReference type="InterPro" id="IPR011206">
    <property type="entry name" value="Citrate_lyase_beta/mcl1/mcl2"/>
</dbReference>
<name>E8U9R3_DEIML</name>
<dbReference type="PANTHER" id="PTHR32308:SF10">
    <property type="entry name" value="CITRATE LYASE SUBUNIT BETA"/>
    <property type="match status" value="1"/>
</dbReference>
<dbReference type="InterPro" id="IPR015813">
    <property type="entry name" value="Pyrv/PenolPyrv_kinase-like_dom"/>
</dbReference>
<reference evidence="5 6" key="1">
    <citation type="journal article" date="2011" name="Stand. Genomic Sci.">
        <title>Complete genome sequence of Deinococcus maricopensis type strain (LB-34).</title>
        <authorList>
            <person name="Pukall R."/>
            <person name="Zeytun A."/>
            <person name="Lucas S."/>
            <person name="Lapidus A."/>
            <person name="Hammon N."/>
            <person name="Deshpande S."/>
            <person name="Nolan M."/>
            <person name="Cheng J.F."/>
            <person name="Pitluck S."/>
            <person name="Liolios K."/>
            <person name="Pagani I."/>
            <person name="Mikhailova N."/>
            <person name="Ivanova N."/>
            <person name="Mavromatis K."/>
            <person name="Pati A."/>
            <person name="Tapia R."/>
            <person name="Han C."/>
            <person name="Goodwin L."/>
            <person name="Chen A."/>
            <person name="Palaniappan K."/>
            <person name="Land M."/>
            <person name="Hauser L."/>
            <person name="Chang Y.J."/>
            <person name="Jeffries C.D."/>
            <person name="Brambilla E.M."/>
            <person name="Rohde M."/>
            <person name="Goker M."/>
            <person name="Detter J.C."/>
            <person name="Woyke T."/>
            <person name="Bristow J."/>
            <person name="Eisen J.A."/>
            <person name="Markowitz V."/>
            <person name="Hugenholtz P."/>
            <person name="Kyrpides N.C."/>
            <person name="Klenk H.P."/>
        </authorList>
    </citation>
    <scope>NUCLEOTIDE SEQUENCE [LARGE SCALE GENOMIC DNA]</scope>
    <source>
        <strain evidence="6">DSM 21211 / LMG 22137 / NRRL B-23946 / LB-34</strain>
    </source>
</reference>
<dbReference type="InterPro" id="IPR039480">
    <property type="entry name" value="C-C_Bond_Lyase-like"/>
</dbReference>
<accession>E8U9R3</accession>
<dbReference type="OrthoDB" id="9786940at2"/>
<evidence type="ECO:0000313" key="5">
    <source>
        <dbReference type="EMBL" id="ADV67802.1"/>
    </source>
</evidence>
<dbReference type="GO" id="GO:0003824">
    <property type="term" value="F:catalytic activity"/>
    <property type="evidence" value="ECO:0007669"/>
    <property type="project" value="InterPro"/>
</dbReference>
<feature type="binding site" evidence="4">
    <location>
        <position position="159"/>
    </location>
    <ligand>
        <name>Mg(2+)</name>
        <dbReference type="ChEBI" id="CHEBI:18420"/>
    </ligand>
</feature>
<evidence type="ECO:0000313" key="6">
    <source>
        <dbReference type="Proteomes" id="UP000008635"/>
    </source>
</evidence>
<reference evidence="6" key="2">
    <citation type="submission" date="2011-01" db="EMBL/GenBank/DDBJ databases">
        <title>The complete genome of Deinococcus maricopensis DSM 21211.</title>
        <authorList>
            <consortium name="US DOE Joint Genome Institute (JGI-PGF)"/>
            <person name="Lucas S."/>
            <person name="Copeland A."/>
            <person name="Lapidus A."/>
            <person name="Goodwin L."/>
            <person name="Pitluck S."/>
            <person name="Kyrpides N."/>
            <person name="Mavromatis K."/>
            <person name="Pagani I."/>
            <person name="Ivanova N."/>
            <person name="Ovchinnikova G."/>
            <person name="Zeytun A."/>
            <person name="Detter J.C."/>
            <person name="Han C."/>
            <person name="Land M."/>
            <person name="Hauser L."/>
            <person name="Markowitz V."/>
            <person name="Cheng J.-F."/>
            <person name="Hugenholtz P."/>
            <person name="Woyke T."/>
            <person name="Wu D."/>
            <person name="Pukall R."/>
            <person name="Gehrich-Schroeter G."/>
            <person name="Brambilla E."/>
            <person name="Klenk H.-P."/>
            <person name="Eisen J.A."/>
        </authorList>
    </citation>
    <scope>NUCLEOTIDE SEQUENCE [LARGE SCALE GENOMIC DNA]</scope>
    <source>
        <strain evidence="6">DSM 21211 / LMG 22137 / NRRL B-23946 / LB-34</strain>
    </source>
</reference>
<keyword evidence="3 4" id="KW-0460">Magnesium</keyword>
<proteinExistence type="predicted"/>
<dbReference type="eggNOG" id="COG2301">
    <property type="taxonomic scope" value="Bacteria"/>
</dbReference>
<sequence>MLNFPFALGASLYIPATRDDLTDLVSGAKPLGARSLILCTEDAVREEDLPLALARLQEALPHLPAPGSGPLMFVRPRTPRVLEQILGMRGAQHLTGFVLPKIHAGNAHESLTLLRGTGQHAMVTVETREAFSARAMETLRDALLESDVGVPCVRVGGNDLLGLLGMRRTRGVTAYHTPLGPLIDRLVSLFKPWGLNVSAPVYDFTDDPETLAREAHEDLLHGTFGKTAIHPRQVSVIEAAYRVSASEMDMAHAILRDDAPAVFRIGDAMCEPSTHAAWARAVLARGAAYGVTGSPISVPLDSIAL</sequence>
<keyword evidence="2 4" id="KW-0479">Metal-binding</keyword>
<protein>
    <submittedName>
        <fullName evidence="5">HpcH/HpaI aldolase</fullName>
    </submittedName>
</protein>
<dbReference type="EMBL" id="CP002454">
    <property type="protein sequence ID" value="ADV67802.1"/>
    <property type="molecule type" value="Genomic_DNA"/>
</dbReference>
<dbReference type="KEGG" id="dmr:Deima_2162"/>
<dbReference type="PANTHER" id="PTHR32308">
    <property type="entry name" value="LYASE BETA SUBUNIT, PUTATIVE (AFU_ORTHOLOGUE AFUA_4G13030)-RELATED"/>
    <property type="match status" value="1"/>
</dbReference>
<gene>
    <name evidence="5" type="ordered locus">Deima_2162</name>
</gene>
<evidence type="ECO:0000256" key="1">
    <source>
        <dbReference type="ARBA" id="ARBA00001946"/>
    </source>
</evidence>
<dbReference type="InterPro" id="IPR040442">
    <property type="entry name" value="Pyrv_kinase-like_dom_sf"/>
</dbReference>
<dbReference type="GO" id="GO:0000287">
    <property type="term" value="F:magnesium ion binding"/>
    <property type="evidence" value="ECO:0007669"/>
    <property type="project" value="TreeGrafter"/>
</dbReference>
<dbReference type="Pfam" id="PF15617">
    <property type="entry name" value="C-C_Bond_Lyase"/>
    <property type="match status" value="1"/>
</dbReference>
<dbReference type="SUPFAM" id="SSF51621">
    <property type="entry name" value="Phosphoenolpyruvate/pyruvate domain"/>
    <property type="match status" value="1"/>
</dbReference>
<dbReference type="GO" id="GO:0006107">
    <property type="term" value="P:oxaloacetate metabolic process"/>
    <property type="evidence" value="ECO:0007669"/>
    <property type="project" value="TreeGrafter"/>
</dbReference>
<evidence type="ECO:0000256" key="2">
    <source>
        <dbReference type="ARBA" id="ARBA00022723"/>
    </source>
</evidence>
<comment type="cofactor">
    <cofactor evidence="1">
        <name>Mg(2+)</name>
        <dbReference type="ChEBI" id="CHEBI:18420"/>
    </cofactor>
</comment>
<dbReference type="Proteomes" id="UP000008635">
    <property type="component" value="Chromosome"/>
</dbReference>